<dbReference type="STRING" id="5286.A0A0K3CNH5"/>
<reference evidence="2 4" key="1">
    <citation type="submission" date="2015-07" db="EMBL/GenBank/DDBJ databases">
        <authorList>
            <person name="Cajimat M.N.B."/>
            <person name="Milazzo M.L."/>
            <person name="Fulhorst C.F."/>
        </authorList>
    </citation>
    <scope>NUCLEOTIDE SEQUENCE [LARGE SCALE GENOMIC DNA]</scope>
    <source>
        <strain evidence="2">Single colony</strain>
    </source>
</reference>
<evidence type="ECO:0000313" key="3">
    <source>
        <dbReference type="EMBL" id="PRQ71505.1"/>
    </source>
</evidence>
<keyword evidence="4" id="KW-1185">Reference proteome</keyword>
<evidence type="ECO:0000313" key="4">
    <source>
        <dbReference type="Proteomes" id="UP000199069"/>
    </source>
</evidence>
<evidence type="ECO:0000313" key="5">
    <source>
        <dbReference type="Proteomes" id="UP000239560"/>
    </source>
</evidence>
<feature type="region of interest" description="Disordered" evidence="1">
    <location>
        <begin position="107"/>
        <end position="152"/>
    </location>
</feature>
<dbReference type="EMBL" id="CWKI01000012">
    <property type="protein sequence ID" value="CTR10242.1"/>
    <property type="molecule type" value="Genomic_DNA"/>
</dbReference>
<evidence type="ECO:0000256" key="1">
    <source>
        <dbReference type="SAM" id="MobiDB-lite"/>
    </source>
</evidence>
<dbReference type="AlphaFoldDB" id="A0A0K3CNH5"/>
<dbReference type="Proteomes" id="UP000239560">
    <property type="component" value="Unassembled WGS sequence"/>
</dbReference>
<accession>A0A0K3CNH5</accession>
<dbReference type="OrthoDB" id="2110130at2759"/>
<evidence type="ECO:0000313" key="2">
    <source>
        <dbReference type="EMBL" id="CTR10242.1"/>
    </source>
</evidence>
<gene>
    <name evidence="2" type="primary">FGENESH: predicted gene_12.263</name>
    <name evidence="3" type="ORF">AAT19DRAFT_10363</name>
    <name evidence="2" type="ORF">BN2166_0061030</name>
</gene>
<sequence>MRRRRCDDATARVRRLVVCISHSQEFVGALCGEIWTVEAGRLSMKGKAAVDDGAFDSNPTSARDTPIGTPGVATPASVETVVGSGDEARVAATVEGAGEELKFKAAKGRKKLTRKQLKEHEENPIHAQQKLRIPSKAKRSGTSTPTIAGMRT</sequence>
<dbReference type="EMBL" id="LCTV02000012">
    <property type="protein sequence ID" value="PRQ71505.1"/>
    <property type="molecule type" value="Genomic_DNA"/>
</dbReference>
<name>A0A0K3CNH5_RHOTO</name>
<dbReference type="Proteomes" id="UP000199069">
    <property type="component" value="Unassembled WGS sequence"/>
</dbReference>
<reference evidence="3 5" key="2">
    <citation type="journal article" date="2018" name="Elife">
        <title>Functional genomics of lipid metabolism in the oleaginous yeast Rhodosporidium toruloides.</title>
        <authorList>
            <person name="Coradetti S.T."/>
            <person name="Pinel D."/>
            <person name="Geiselman G."/>
            <person name="Ito M."/>
            <person name="Mondo S."/>
            <person name="Reilly M.C."/>
            <person name="Cheng Y.F."/>
            <person name="Bauer S."/>
            <person name="Grigoriev I."/>
            <person name="Gladden J.M."/>
            <person name="Simmons B.A."/>
            <person name="Brem R."/>
            <person name="Arkin A.P."/>
            <person name="Skerker J.M."/>
        </authorList>
    </citation>
    <scope>NUCLEOTIDE SEQUENCE [LARGE SCALE GENOMIC DNA]</scope>
    <source>
        <strain evidence="3 5">NBRC 0880</strain>
    </source>
</reference>
<protein>
    <submittedName>
        <fullName evidence="2 3">mRNA export factor elf1</fullName>
    </submittedName>
</protein>
<organism evidence="2 4">
    <name type="scientific">Rhodotorula toruloides</name>
    <name type="common">Yeast</name>
    <name type="synonym">Rhodosporidium toruloides</name>
    <dbReference type="NCBI Taxonomy" id="5286"/>
    <lineage>
        <taxon>Eukaryota</taxon>
        <taxon>Fungi</taxon>
        <taxon>Dikarya</taxon>
        <taxon>Basidiomycota</taxon>
        <taxon>Pucciniomycotina</taxon>
        <taxon>Microbotryomycetes</taxon>
        <taxon>Sporidiobolales</taxon>
        <taxon>Sporidiobolaceae</taxon>
        <taxon>Rhodotorula</taxon>
    </lineage>
</organism>
<proteinExistence type="predicted"/>